<dbReference type="PANTHER" id="PTHR12691:SF10">
    <property type="entry name" value="MEDIATOR OF RNA POLYMERASE II TRANSCRIPTION SUBUNIT 23"/>
    <property type="match status" value="1"/>
</dbReference>
<dbReference type="GO" id="GO:0005667">
    <property type="term" value="C:transcription regulator complex"/>
    <property type="evidence" value="ECO:0007669"/>
    <property type="project" value="TreeGrafter"/>
</dbReference>
<dbReference type="PANTHER" id="PTHR12691">
    <property type="entry name" value="MEDIATOR OF RNA POLYMERASE II TRANSCRIPTION SUBUNIT 23"/>
    <property type="match status" value="1"/>
</dbReference>
<name>A0A3L6QE06_PANMI</name>
<dbReference type="EMBL" id="PQIB02000012">
    <property type="protein sequence ID" value="RLM78177.1"/>
    <property type="molecule type" value="Genomic_DNA"/>
</dbReference>
<evidence type="ECO:0000256" key="4">
    <source>
        <dbReference type="ARBA" id="ARBA00023163"/>
    </source>
</evidence>
<keyword evidence="4" id="KW-0804">Transcription</keyword>
<evidence type="ECO:0000313" key="7">
    <source>
        <dbReference type="EMBL" id="RLM78177.1"/>
    </source>
</evidence>
<sequence length="1704" mass="190366">MDGGHGLRQPMSPAISASAVVPQQRQMQLHHHPARPAIADLFTLYLGINSKQRPEDPSRESSNKLQKRVTALNRDLPPRDEQFISDYEQLRMQFPDQEQLQAITESVLISFVLQCSSHAPQSEFLLFATRCLCARGHLRWDSLLPSLLNAVSSMEAPVGQGVPVTSGGPVTPSSSAITMPNAPNFHPSNPASPLSLMNTIGSPTQSGIDQPVGANVSPIKAAEFSSSAQLGTAARGDQSRRGAEISYLHHLSCRILLVGLESNLKPATHAVIFQHMVNWLVNWDQRPHNMDGADAMQTWRLEKPLHEWMHLCLDVIWILVNEEKCRIPFYELVRCNLQFLENIPDDEALVSIIMEIHRRRDMVCMHMQMLDQHLHCPTFATHRFLSQSYPSIAGESVTNLRYSPITYPSVLGEPLHGEDLANSIPKGGLDWERALRCLRHALRTTPSPDWWRRVLLVAPCYRSQSQQSSTPGAVFSPDMIGEAVADRTIELLRLTNSESQCWQDWLLFADIFFFLMKSGCIDFLDFVDKLASRVTNSNQQVLRSNHVTWLLAQIIRIEIVMNTLSSDPRKVETTRKIISFHKEDKTLDANNIGPQSILLDFISSSQTLRIWSFNTSIREHLNSDQLQKGKQIDEWWKQMTKASGERMIDFTNLDERATGMFWVLSFTMAQPACEAVMNWFTSAGMADLIQGPNMQPNERIMMMRETYPLSMSLLSGLSINLCLKLAFQLEETIFLGQAVPSIAMVETYVRLLLITPHSLFRPHFTTLTQRSPSILSKSGVSLLLLEILNYRLLPLYRYHGKSKALMYDVTKIISMIKGKRGEHRLFRLAENLCMNLILSLKDFFFVKKELKGPTEFTETLNRITIISLAITIKTRGIAEVEHMIYLQPLLEQIMATSQHTWSEKTLRYFPPLIRDFLMGRMDKRGQAIQAWQQAETTVINQCNQLLSPSAEPNYVMTYLSHSFPQHRQYLCAGAWMLMNGHLGINSANLARVLREFSPEEVTANIYTMVDVLLHHIQFEVQRGHLAQDLLSKAITNLSFFIWTHELLPLDILLLALIDRDDDPYALRLVISLLEKPELQQRVKAFCSSRSPEHWLKNQHPKRVELQKALGNHLSWKDRYPPFFDDIAARLLPVIPLIIYRLIENDATDIADRVLAFYSSLLAFHPLRFTFVRDILAYFYGHLPIKLIGRILNLLGVSTKTPFSESFAKYLVSSNSSVCPPPEYFANLLLNLVNNVIPPLSSKSKSNPADTTRSTFNKHHASSQPGGIGNNDGQRAFYQNQDPGSYTQLVLETAAIEILSLPVSAAQIVSSLVQIIAHVQAMLIQSNSGQGMSGGLGQSSGLPTSPSGGGAEPAGSNQTNSAASGINATNFVSRSGYSSQQLSVLMIQACGLLLAQLPPEFHMQLYSEAARVIKDCWWLADSSRPVKELDSAVGYALLDPTWASQDNTSTAIGNIVALLHSFFSNLPQEWLESTHTVIKHLRPVNSVAMLRIAFRILGPLLPRLAFARPLFMKTLALLFNVLGDVFGKNSQVPNPVDASEITDIIDFFIKGPSSLPRRFDPFPLPTTVHWASDLLQRHDPPHVREGRCDDEPKQALSSRGLPGAEDDEDEEAPASAQPQGATSPASTAAAVSPSCSSSSTASASFATPGADVAAWSDPIDLFQVDSIMDMDWAGILSGCGEDGAGIDVDLFDHYPGDGFDQQVWM</sequence>
<dbReference type="STRING" id="4540.A0A3L6QE06"/>
<feature type="compositionally biased region" description="Polar residues" evidence="6">
    <location>
        <begin position="1241"/>
        <end position="1254"/>
    </location>
</feature>
<feature type="compositionally biased region" description="Basic and acidic residues" evidence="6">
    <location>
        <begin position="52"/>
        <end position="62"/>
    </location>
</feature>
<comment type="subcellular location">
    <subcellularLocation>
        <location evidence="1">Nucleus</location>
    </subcellularLocation>
</comment>
<feature type="region of interest" description="Disordered" evidence="6">
    <location>
        <begin position="51"/>
        <end position="70"/>
    </location>
</feature>
<dbReference type="GO" id="GO:0010628">
    <property type="term" value="P:positive regulation of gene expression"/>
    <property type="evidence" value="ECO:0007669"/>
    <property type="project" value="TreeGrafter"/>
</dbReference>
<reference evidence="8" key="1">
    <citation type="journal article" date="2019" name="Nat. Commun.">
        <title>The genome of broomcorn millet.</title>
        <authorList>
            <person name="Zou C."/>
            <person name="Miki D."/>
            <person name="Li D."/>
            <person name="Tang Q."/>
            <person name="Xiao L."/>
            <person name="Rajput S."/>
            <person name="Deng P."/>
            <person name="Jia W."/>
            <person name="Huang R."/>
            <person name="Zhang M."/>
            <person name="Sun Y."/>
            <person name="Hu J."/>
            <person name="Fu X."/>
            <person name="Schnable P.S."/>
            <person name="Li F."/>
            <person name="Zhang H."/>
            <person name="Feng B."/>
            <person name="Zhu X."/>
            <person name="Liu R."/>
            <person name="Schnable J.C."/>
            <person name="Zhu J.-K."/>
            <person name="Zhang H."/>
        </authorList>
    </citation>
    <scope>NUCLEOTIDE SEQUENCE [LARGE SCALE GENOMIC DNA]</scope>
</reference>
<gene>
    <name evidence="7" type="ORF">C2845_PM12G26690</name>
</gene>
<evidence type="ECO:0000256" key="1">
    <source>
        <dbReference type="ARBA" id="ARBA00004123"/>
    </source>
</evidence>
<accession>A0A3L6QE06</accession>
<evidence type="ECO:0000256" key="2">
    <source>
        <dbReference type="ARBA" id="ARBA00010222"/>
    </source>
</evidence>
<dbReference type="Pfam" id="PF11573">
    <property type="entry name" value="Med23"/>
    <property type="match status" value="1"/>
</dbReference>
<evidence type="ECO:0000256" key="6">
    <source>
        <dbReference type="SAM" id="MobiDB-lite"/>
    </source>
</evidence>
<dbReference type="InterPro" id="IPR021629">
    <property type="entry name" value="Mediator_Med23"/>
</dbReference>
<dbReference type="OrthoDB" id="9982951at2759"/>
<feature type="compositionally biased region" description="Low complexity" evidence="6">
    <location>
        <begin position="1612"/>
        <end position="1642"/>
    </location>
</feature>
<feature type="compositionally biased region" description="Basic and acidic residues" evidence="6">
    <location>
        <begin position="1579"/>
        <end position="1592"/>
    </location>
</feature>
<organism evidence="7 8">
    <name type="scientific">Panicum miliaceum</name>
    <name type="common">Proso millet</name>
    <name type="synonym">Broomcorn millet</name>
    <dbReference type="NCBI Taxonomy" id="4540"/>
    <lineage>
        <taxon>Eukaryota</taxon>
        <taxon>Viridiplantae</taxon>
        <taxon>Streptophyta</taxon>
        <taxon>Embryophyta</taxon>
        <taxon>Tracheophyta</taxon>
        <taxon>Spermatophyta</taxon>
        <taxon>Magnoliopsida</taxon>
        <taxon>Liliopsida</taxon>
        <taxon>Poales</taxon>
        <taxon>Poaceae</taxon>
        <taxon>PACMAD clade</taxon>
        <taxon>Panicoideae</taxon>
        <taxon>Panicodae</taxon>
        <taxon>Paniceae</taxon>
        <taxon>Panicinae</taxon>
        <taxon>Panicum</taxon>
        <taxon>Panicum sect. Panicum</taxon>
    </lineage>
</organism>
<proteinExistence type="inferred from homology"/>
<feature type="region of interest" description="Disordered" evidence="6">
    <location>
        <begin position="1331"/>
        <end position="1361"/>
    </location>
</feature>
<protein>
    <recommendedName>
        <fullName evidence="9">Mediator of RNA polymerase II transcription subunit 23</fullName>
    </recommendedName>
</protein>
<dbReference type="GO" id="GO:0016592">
    <property type="term" value="C:mediator complex"/>
    <property type="evidence" value="ECO:0007669"/>
    <property type="project" value="TreeGrafter"/>
</dbReference>
<feature type="region of interest" description="Disordered" evidence="6">
    <location>
        <begin position="1579"/>
        <end position="1642"/>
    </location>
</feature>
<keyword evidence="3" id="KW-0805">Transcription regulation</keyword>
<feature type="region of interest" description="Disordered" evidence="6">
    <location>
        <begin position="1241"/>
        <end position="1278"/>
    </location>
</feature>
<keyword evidence="5" id="KW-0539">Nucleus</keyword>
<evidence type="ECO:0000313" key="8">
    <source>
        <dbReference type="Proteomes" id="UP000275267"/>
    </source>
</evidence>
<keyword evidence="8" id="KW-1185">Reference proteome</keyword>
<evidence type="ECO:0000256" key="3">
    <source>
        <dbReference type="ARBA" id="ARBA00023015"/>
    </source>
</evidence>
<evidence type="ECO:0008006" key="9">
    <source>
        <dbReference type="Google" id="ProtNLM"/>
    </source>
</evidence>
<comment type="similarity">
    <text evidence="2">Belongs to the Mediator complex subunit 23 family.</text>
</comment>
<dbReference type="GO" id="GO:0006357">
    <property type="term" value="P:regulation of transcription by RNA polymerase II"/>
    <property type="evidence" value="ECO:0007669"/>
    <property type="project" value="TreeGrafter"/>
</dbReference>
<evidence type="ECO:0000256" key="5">
    <source>
        <dbReference type="ARBA" id="ARBA00023242"/>
    </source>
</evidence>
<comment type="caution">
    <text evidence="7">The sequence shown here is derived from an EMBL/GenBank/DDBJ whole genome shotgun (WGS) entry which is preliminary data.</text>
</comment>
<dbReference type="Proteomes" id="UP000275267">
    <property type="component" value="Unassembled WGS sequence"/>
</dbReference>